<dbReference type="InterPro" id="IPR011047">
    <property type="entry name" value="Quinoprotein_ADH-like_sf"/>
</dbReference>
<dbReference type="InterPro" id="IPR053143">
    <property type="entry name" value="Arylsulfate_ST"/>
</dbReference>
<evidence type="ECO:0000313" key="2">
    <source>
        <dbReference type="EMBL" id="VGO23401.1"/>
    </source>
</evidence>
<gene>
    <name evidence="2" type="ORF">SCARR_05508</name>
</gene>
<keyword evidence="3" id="KW-1185">Reference proteome</keyword>
<dbReference type="EMBL" id="CAAHFH010000003">
    <property type="protein sequence ID" value="VGO23401.1"/>
    <property type="molecule type" value="Genomic_DNA"/>
</dbReference>
<name>A0A6C2UVH4_9BACT</name>
<dbReference type="GO" id="GO:0004062">
    <property type="term" value="F:aryl sulfotransferase activity"/>
    <property type="evidence" value="ECO:0007669"/>
    <property type="project" value="InterPro"/>
</dbReference>
<accession>A0A6C2UVH4</accession>
<dbReference type="InterPro" id="IPR010262">
    <property type="entry name" value="Arylsulfotransferase_bact"/>
</dbReference>
<dbReference type="PANTHER" id="PTHR35340">
    <property type="entry name" value="PQQ ENZYME REPEAT PROTEIN-RELATED"/>
    <property type="match status" value="1"/>
</dbReference>
<feature type="compositionally biased region" description="Basic residues" evidence="1">
    <location>
        <begin position="489"/>
        <end position="498"/>
    </location>
</feature>
<dbReference type="Proteomes" id="UP000346198">
    <property type="component" value="Unassembled WGS sequence"/>
</dbReference>
<protein>
    <recommendedName>
        <fullName evidence="4">Arylsulfotransferase (ASST)</fullName>
    </recommendedName>
</protein>
<organism evidence="2 3">
    <name type="scientific">Pontiella sulfatireligans</name>
    <dbReference type="NCBI Taxonomy" id="2750658"/>
    <lineage>
        <taxon>Bacteria</taxon>
        <taxon>Pseudomonadati</taxon>
        <taxon>Kiritimatiellota</taxon>
        <taxon>Kiritimatiellia</taxon>
        <taxon>Kiritimatiellales</taxon>
        <taxon>Pontiellaceae</taxon>
        <taxon>Pontiella</taxon>
    </lineage>
</organism>
<feature type="compositionally biased region" description="Basic and acidic residues" evidence="1">
    <location>
        <begin position="472"/>
        <end position="488"/>
    </location>
</feature>
<evidence type="ECO:0008006" key="4">
    <source>
        <dbReference type="Google" id="ProtNLM"/>
    </source>
</evidence>
<feature type="region of interest" description="Disordered" evidence="1">
    <location>
        <begin position="462"/>
        <end position="498"/>
    </location>
</feature>
<proteinExistence type="predicted"/>
<sequence>MKTTLIGLTLLTALATLGIEKQPHRSPEDSFGETKRQLGLIKNTDKAFPGYTLFAPKHFTKTYLMDNNGMIVNEWASEYEPGQSVYLLENGNMLRCCLTKNKAFIGGGEGGRLEEYDWDGNLVWEYWLSDNKNLMHHDIAPMPNGNILAVVVEHKLMEETMQSGFNPNMLKDSKLFPDYIVEIEKTGPKSGKIVWQWHVWDHLIQDFDKTKNNYGDVAANPCKIDPNGSGRRAKAFWNHFNSIDYNEHLDQIVISCRGNSEFWIIDHGITVAEAKGPKGDLLYRYGNSSTYQREGKQTLFQQHDSQWIAEGCPGAGNILVFNNGLGRGYTSVDELVMPIKKDGNYELPKGGTYGPDKPVWSYTDPDPKTFFSQEISSAQRLPNGNTLINAGVHGTVFEVTPEGETVWEYVNPVTMHVLKQGDTVPLDHRYHAQNALFKVHRYPLDYAAFKGRNLKPKYALVEPLPNPVSPEVRADHEHADKKPDDNKRGGGKRGGKRK</sequence>
<evidence type="ECO:0000313" key="3">
    <source>
        <dbReference type="Proteomes" id="UP000346198"/>
    </source>
</evidence>
<dbReference type="SUPFAM" id="SSF50998">
    <property type="entry name" value="Quinoprotein alcohol dehydrogenase-like"/>
    <property type="match status" value="1"/>
</dbReference>
<dbReference type="Pfam" id="PF05935">
    <property type="entry name" value="Arylsulfotrans"/>
    <property type="match status" value="1"/>
</dbReference>
<dbReference type="PANTHER" id="PTHR35340:SF5">
    <property type="entry name" value="ASST-DOMAIN-CONTAINING PROTEIN"/>
    <property type="match status" value="1"/>
</dbReference>
<evidence type="ECO:0000256" key="1">
    <source>
        <dbReference type="SAM" id="MobiDB-lite"/>
    </source>
</evidence>
<reference evidence="2 3" key="1">
    <citation type="submission" date="2019-04" db="EMBL/GenBank/DDBJ databases">
        <authorList>
            <person name="Van Vliet M D."/>
        </authorList>
    </citation>
    <scope>NUCLEOTIDE SEQUENCE [LARGE SCALE GENOMIC DNA]</scope>
    <source>
        <strain evidence="2 3">F21</strain>
    </source>
</reference>
<dbReference type="RefSeq" id="WP_136065696.1">
    <property type="nucleotide sequence ID" value="NZ_CAAHFH010000003.1"/>
</dbReference>
<dbReference type="AlphaFoldDB" id="A0A6C2UVH4"/>